<name>A0AAE7KZ71_CITFR</name>
<dbReference type="RefSeq" id="WP_181217740.1">
    <property type="nucleotide sequence ID" value="NZ_CP055538.1"/>
</dbReference>
<dbReference type="GO" id="GO:0005198">
    <property type="term" value="F:structural molecule activity"/>
    <property type="evidence" value="ECO:0007669"/>
    <property type="project" value="InterPro"/>
</dbReference>
<dbReference type="Proteomes" id="UP000510650">
    <property type="component" value="Chromosome"/>
</dbReference>
<accession>A0AAE7KZ71</accession>
<evidence type="ECO:0000256" key="1">
    <source>
        <dbReference type="SAM" id="MobiDB-lite"/>
    </source>
</evidence>
<feature type="region of interest" description="Disordered" evidence="1">
    <location>
        <begin position="464"/>
        <end position="525"/>
    </location>
</feature>
<dbReference type="EMBL" id="CP055538">
    <property type="protein sequence ID" value="QLO14351.1"/>
    <property type="molecule type" value="Genomic_DNA"/>
</dbReference>
<organism evidence="2 3">
    <name type="scientific">Citrobacter freundii</name>
    <dbReference type="NCBI Taxonomy" id="546"/>
    <lineage>
        <taxon>Bacteria</taxon>
        <taxon>Pseudomonadati</taxon>
        <taxon>Pseudomonadota</taxon>
        <taxon>Gammaproteobacteria</taxon>
        <taxon>Enterobacterales</taxon>
        <taxon>Enterobacteriaceae</taxon>
        <taxon>Citrobacter</taxon>
        <taxon>Citrobacter freundii complex</taxon>
    </lineage>
</organism>
<proteinExistence type="predicted"/>
<dbReference type="AlphaFoldDB" id="A0AAE7KZ71"/>
<feature type="compositionally biased region" description="Basic and acidic residues" evidence="1">
    <location>
        <begin position="476"/>
        <end position="491"/>
    </location>
</feature>
<dbReference type="NCBIfam" id="TIGR01539">
    <property type="entry name" value="portal_lambda"/>
    <property type="match status" value="1"/>
</dbReference>
<sequence length="525" mass="58449">MGTPPRFPYFAAPWATRLPTGEVSMSLLDDAIGVLSPGWKAARLQARAKIRAYEAVTPTRTHKGRRENRSADQLSNMGAVSLREQARWLDNNHDLVIGVFDKLEERVVGKAGIIVEPHPKMTNGKIAKKLADQIRSKWAEWSVRPDVTNQFTRPMLERLMLRTWLRDGEVFAQLVSGTGNGLTPAAGIPFWLEALEPDFIPMNSDAARQLNQGVFVDNWGRPRKFQVYKSLPVSGRQFDTKEIDAENMLHLKFVRRLHQTRGVSMLSGVLMRLSALKEYEDAELTAARIAAALGMYIKKGDGQSLEDNNSSSDDDRELMIQPGIIYDDLKPGEDIGMVKSDRPNPNLETFRNGQLRAVAAGSRLSFSSTSRNYNGTYSAQRQELVESTDGYLILQDWFIGAVTRPMYRAWLKMAVAAGEIQLPRGVDMDSLYSAVYSGPVMPWIDPVKEANAWKAQIRGGAATESDWVRASGRNPNDVKARRKAEIDENKEMGLVFDTDPANDKGGTSAEAKEPGAPPSESQRKK</sequence>
<dbReference type="GO" id="GO:0019068">
    <property type="term" value="P:virion assembly"/>
    <property type="evidence" value="ECO:0007669"/>
    <property type="project" value="InterPro"/>
</dbReference>
<protein>
    <submittedName>
        <fullName evidence="2">Phage portal protein</fullName>
    </submittedName>
</protein>
<reference evidence="3" key="1">
    <citation type="submission" date="2020-06" db="EMBL/GenBank/DDBJ databases">
        <title>REHAB project genomes.</title>
        <authorList>
            <person name="Shaw L.P."/>
        </authorList>
    </citation>
    <scope>NUCLEOTIDE SEQUENCE [LARGE SCALE GENOMIC DNA]</scope>
    <source>
        <strain evidence="3">RHBSTW-00398</strain>
    </source>
</reference>
<dbReference type="Pfam" id="PF05136">
    <property type="entry name" value="Phage_portal_2"/>
    <property type="match status" value="1"/>
</dbReference>
<evidence type="ECO:0000313" key="2">
    <source>
        <dbReference type="EMBL" id="QLO14351.1"/>
    </source>
</evidence>
<gene>
    <name evidence="2" type="ORF">HV183_13415</name>
</gene>
<evidence type="ECO:0000313" key="3">
    <source>
        <dbReference type="Proteomes" id="UP000510650"/>
    </source>
</evidence>
<dbReference type="InterPro" id="IPR006429">
    <property type="entry name" value="Phage_lambda_portal"/>
</dbReference>